<feature type="region of interest" description="Disordered" evidence="1">
    <location>
        <begin position="202"/>
        <end position="230"/>
    </location>
</feature>
<dbReference type="AlphaFoldDB" id="A0A8J2SCB6"/>
<feature type="region of interest" description="Disordered" evidence="1">
    <location>
        <begin position="347"/>
        <end position="482"/>
    </location>
</feature>
<evidence type="ECO:0000313" key="2">
    <source>
        <dbReference type="EMBL" id="CAH0364996.1"/>
    </source>
</evidence>
<feature type="compositionally biased region" description="Pro residues" evidence="1">
    <location>
        <begin position="400"/>
        <end position="414"/>
    </location>
</feature>
<sequence length="540" mass="58600">MATLQKKAKKGAAISKLLNKQYEGADTTSLDDYLRKKKKVTLPPGQTRTEIPAVETSKFVERLSQCPGKGEKKQSEQKKYLRRVASFHFNTFAWSSGPMSISDAVANLVAVGAVVDPWLKADGTPVPVEDFPGFRRIGSVAKQDAADDWNDKQHNTKVRKLERRERNPAPGKKEASNTQGATLKWGEDSLVVANAAKEGVEVPRRSEEGERRRLLYTGRGPRGDRRQPRRAEGVECDSCTRNVSDGAGKVYSPHNHTTHILLAGGQLVCKICDTSGRVITDDLVEAGVKEEEIPLVARTWLYARCALREDRFGDASFGEAKDIFDEAIAASYDATVDCKEVTDRQQRLAEPAWAEQDQSQRAASRRRRAMRGVVAGDDDDADESASSSDDASARGAVSASPPPPRRPSGPPPLTSPVSEGSAGSGGSRSRASAASRAGSARSGHSARSASGAGRGSSRRRRRIRTVLRSPRSPSESPAKRRRLANDAARDYVEENFGVFVDFQAALRELCAGEHSGSFLADDAGALDDLLDAFLEKARRS</sequence>
<feature type="compositionally biased region" description="Basic and acidic residues" evidence="1">
    <location>
        <begin position="221"/>
        <end position="230"/>
    </location>
</feature>
<dbReference type="Proteomes" id="UP000789595">
    <property type="component" value="Unassembled WGS sequence"/>
</dbReference>
<keyword evidence="3" id="KW-1185">Reference proteome</keyword>
<feature type="compositionally biased region" description="Basic and acidic residues" evidence="1">
    <location>
        <begin position="202"/>
        <end position="213"/>
    </location>
</feature>
<reference evidence="2" key="1">
    <citation type="submission" date="2021-11" db="EMBL/GenBank/DDBJ databases">
        <authorList>
            <consortium name="Genoscope - CEA"/>
            <person name="William W."/>
        </authorList>
    </citation>
    <scope>NUCLEOTIDE SEQUENCE</scope>
</reference>
<comment type="caution">
    <text evidence="2">The sequence shown here is derived from an EMBL/GenBank/DDBJ whole genome shotgun (WGS) entry which is preliminary data.</text>
</comment>
<name>A0A8J2SCB6_9STRA</name>
<evidence type="ECO:0000313" key="3">
    <source>
        <dbReference type="Proteomes" id="UP000789595"/>
    </source>
</evidence>
<dbReference type="EMBL" id="CAKKNE010000001">
    <property type="protein sequence ID" value="CAH0364996.1"/>
    <property type="molecule type" value="Genomic_DNA"/>
</dbReference>
<feature type="compositionally biased region" description="Basic residues" evidence="1">
    <location>
        <begin position="456"/>
        <end position="465"/>
    </location>
</feature>
<feature type="region of interest" description="Disordered" evidence="1">
    <location>
        <begin position="144"/>
        <end position="183"/>
    </location>
</feature>
<feature type="compositionally biased region" description="Low complexity" evidence="1">
    <location>
        <begin position="384"/>
        <end position="399"/>
    </location>
</feature>
<organism evidence="2 3">
    <name type="scientific">Pelagomonas calceolata</name>
    <dbReference type="NCBI Taxonomy" id="35677"/>
    <lineage>
        <taxon>Eukaryota</taxon>
        <taxon>Sar</taxon>
        <taxon>Stramenopiles</taxon>
        <taxon>Ochrophyta</taxon>
        <taxon>Pelagophyceae</taxon>
        <taxon>Pelagomonadales</taxon>
        <taxon>Pelagomonadaceae</taxon>
        <taxon>Pelagomonas</taxon>
    </lineage>
</organism>
<accession>A0A8J2SCB6</accession>
<protein>
    <submittedName>
        <fullName evidence="2">Uncharacterized protein</fullName>
    </submittedName>
</protein>
<feature type="compositionally biased region" description="Low complexity" evidence="1">
    <location>
        <begin position="415"/>
        <end position="451"/>
    </location>
</feature>
<feature type="compositionally biased region" description="Basic and acidic residues" evidence="1">
    <location>
        <begin position="162"/>
        <end position="175"/>
    </location>
</feature>
<proteinExistence type="predicted"/>
<gene>
    <name evidence="2" type="ORF">PECAL_1P13950</name>
</gene>
<evidence type="ECO:0000256" key="1">
    <source>
        <dbReference type="SAM" id="MobiDB-lite"/>
    </source>
</evidence>